<comment type="similarity">
    <text evidence="2">Belongs to the CPSF4/YTH1 family.</text>
</comment>
<dbReference type="OrthoDB" id="5600212at2759"/>
<evidence type="ECO:0000259" key="17">
    <source>
        <dbReference type="PROSITE" id="PS50158"/>
    </source>
</evidence>
<feature type="domain" description="C3H1-type" evidence="16">
    <location>
        <begin position="115"/>
        <end position="143"/>
    </location>
</feature>
<feature type="region of interest" description="Disordered" evidence="15">
    <location>
        <begin position="609"/>
        <end position="645"/>
    </location>
</feature>
<reference evidence="18 19" key="1">
    <citation type="submission" date="2019-02" db="EMBL/GenBank/DDBJ databases">
        <title>Genome sequencing of the rare red list fungi Dentipellis fragilis.</title>
        <authorList>
            <person name="Buettner E."/>
            <person name="Kellner H."/>
        </authorList>
    </citation>
    <scope>NUCLEOTIDE SEQUENCE [LARGE SCALE GENOMIC DNA]</scope>
    <source>
        <strain evidence="18 19">DSM 105465</strain>
    </source>
</reference>
<evidence type="ECO:0000256" key="10">
    <source>
        <dbReference type="ARBA" id="ARBA00023242"/>
    </source>
</evidence>
<dbReference type="SMART" id="SM00356">
    <property type="entry name" value="ZnF_C3H1"/>
    <property type="match status" value="5"/>
</dbReference>
<evidence type="ECO:0000256" key="11">
    <source>
        <dbReference type="ARBA" id="ARBA00024826"/>
    </source>
</evidence>
<dbReference type="InterPro" id="IPR001878">
    <property type="entry name" value="Znf_CCHC"/>
</dbReference>
<evidence type="ECO:0000256" key="5">
    <source>
        <dbReference type="ARBA" id="ARBA00022737"/>
    </source>
</evidence>
<keyword evidence="3" id="KW-0507">mRNA processing</keyword>
<evidence type="ECO:0000256" key="8">
    <source>
        <dbReference type="ARBA" id="ARBA00023015"/>
    </source>
</evidence>
<organism evidence="18 19">
    <name type="scientific">Dentipellis fragilis</name>
    <dbReference type="NCBI Taxonomy" id="205917"/>
    <lineage>
        <taxon>Eukaryota</taxon>
        <taxon>Fungi</taxon>
        <taxon>Dikarya</taxon>
        <taxon>Basidiomycota</taxon>
        <taxon>Agaricomycotina</taxon>
        <taxon>Agaricomycetes</taxon>
        <taxon>Russulales</taxon>
        <taxon>Hericiaceae</taxon>
        <taxon>Dentipellis</taxon>
    </lineage>
</organism>
<dbReference type="InterPro" id="IPR036875">
    <property type="entry name" value="Znf_CCHC_sf"/>
</dbReference>
<feature type="compositionally biased region" description="Low complexity" evidence="15">
    <location>
        <begin position="631"/>
        <end position="645"/>
    </location>
</feature>
<dbReference type="PROSITE" id="PS50103">
    <property type="entry name" value="ZF_C3H1"/>
    <property type="match status" value="5"/>
</dbReference>
<sequence>MADPLVGPSLLRDIISPQFHQNNFPEELFIKNELGIKLDKDDQICRLHLTPAGCPLGPLHCPLRHTTPSAQNFQPPKQLPTHPRDRERLATVCKHWLRGLCKKGDACEFLHEYNLRRMPECWWFAKHGYCSAGDECLYAHPKERKIECPDYKRGFCKLGPTCPRKHIRRVACQLYLTGLCPLGPECPRGHPKPDLPSPKDYDPPEPPSHRDLGPPPPGYGRYADFDRSQGGGGGPGYGGMGGGPAGPRRNLDEVLCFKCGEKGHYANHCRNRNVPGSRGGVERVRRFESMMSSTSFYMDNPEIKGQLFPIPEIWTQTPESPCPYRLPLIALPTSIMGWQKTFTLNKRGKGCHLVTEEVLSHIQPGLRDVQVGMLFLFIQHTSAALTINENYDSDVRRDMDMALDNVVPESLNWRHTDEGPDDSVSHTKTSLIGPTISIPITQGRLNLGTWQGIYLTEFRHLPHSRRIVATIFSAAHCASPLPLLSLLLPSLVPLSYQCRRHLRAPPLDPPCVGIKLSARCNGYDSECLLALFPGMPLLPQAQVEMRRGTSALWDLCQWQALVSVPPPPGYAHPEAPQCSYDPVEGLSLAPDVDPIDKIRDLEEQIVKLRRKLKSQRRGSSASRSVSPNHLSPPSTSNQAYSSSSSPATKFASVASYSPDYDRMASGSGMTPNIALPQASLDAHRMSIDRSMNSESPELHTVASHRQSDGFSGLLISGWNPDLPEPAVLDHCIDIFFRCDPCGSRILHRPSFLASMRLPPKNPGFPHSAILHAICASASRWASKDIITLPDGSRRDRFAEYHASKTRQYIDRTMASGDDIFPVMQACSLLSWYFYSEGRWVEVWIFAGFQTRAAVPLRLNYPHTFASHSSSSPGAYLAPPKDLQDLELRRRTWWMTVLFDRIVSVGGWVHGVDERDIGTEFPLRGVDFESNATVADNPQNLTVPDLFTEHPPQYTDSFLLLIKAVMVFGKVTDFNVRTSLHNPAALDKTQSPFRLPGFKEIDRLVCVDFLANIPPVYRDSLGVTDSMYGGGGLDTDLWMVHLVPHAAAITLHTPYLDFADPQSPSTNRCINAARAILTQHYALSATSFDVTRLHPFATICWYLAAVVQIQLCKYYIEIGDTEREYSVWGEINVLRFAMTEYGKRSPIGTRQEKLLQGLMTEIVRMTTQQQPLQVGIPIYPFSHKTAWAKRADSDDEHPTSHIAPLPVSPPFEEDLPPPAHNAPASAAPSMSMSPPSTESGGWREMPRSDDPMHGRGGHRPSF</sequence>
<dbReference type="Pfam" id="PF04082">
    <property type="entry name" value="Fungal_trans"/>
    <property type="match status" value="1"/>
</dbReference>
<feature type="zinc finger region" description="C3H1-type" evidence="14">
    <location>
        <begin position="39"/>
        <end position="68"/>
    </location>
</feature>
<feature type="compositionally biased region" description="Basic and acidic residues" evidence="15">
    <location>
        <begin position="1243"/>
        <end position="1252"/>
    </location>
</feature>
<feature type="zinc finger region" description="C3H1-type" evidence="14">
    <location>
        <begin position="87"/>
        <end position="114"/>
    </location>
</feature>
<evidence type="ECO:0000256" key="13">
    <source>
        <dbReference type="ARBA" id="ARBA00070136"/>
    </source>
</evidence>
<accession>A0A4Y9ZCD0</accession>
<keyword evidence="7 14" id="KW-0862">Zinc</keyword>
<dbReference type="SUPFAM" id="SSF111038">
    <property type="entry name" value="YjbQ-like"/>
    <property type="match status" value="1"/>
</dbReference>
<dbReference type="GO" id="GO:0006351">
    <property type="term" value="P:DNA-templated transcription"/>
    <property type="evidence" value="ECO:0007669"/>
    <property type="project" value="InterPro"/>
</dbReference>
<comment type="function">
    <text evidence="11">Component of the cleavage factor I (CF I) involved in pre-mRNA 3'-end processing.</text>
</comment>
<dbReference type="SUPFAM" id="SSF90229">
    <property type="entry name" value="CCCH zinc finger"/>
    <property type="match status" value="2"/>
</dbReference>
<keyword evidence="19" id="KW-1185">Reference proteome</keyword>
<dbReference type="GO" id="GO:0005634">
    <property type="term" value="C:nucleus"/>
    <property type="evidence" value="ECO:0007669"/>
    <property type="project" value="UniProtKB-SubCell"/>
</dbReference>
<dbReference type="GO" id="GO:0000981">
    <property type="term" value="F:DNA-binding transcription factor activity, RNA polymerase II-specific"/>
    <property type="evidence" value="ECO:0007669"/>
    <property type="project" value="InterPro"/>
</dbReference>
<feature type="compositionally biased region" description="Basic and acidic residues" evidence="15">
    <location>
        <begin position="191"/>
        <end position="212"/>
    </location>
</feature>
<name>A0A4Y9ZCD0_9AGAM</name>
<dbReference type="FunFam" id="4.10.1000.10:FF:000017">
    <property type="entry name" value="Cleavage and polyadenylation specificity factor 30 kDa subunit"/>
    <property type="match status" value="1"/>
</dbReference>
<dbReference type="InterPro" id="IPR035917">
    <property type="entry name" value="YjbQ-like_sf"/>
</dbReference>
<dbReference type="SMART" id="SM00343">
    <property type="entry name" value="ZnF_C2HC"/>
    <property type="match status" value="1"/>
</dbReference>
<protein>
    <recommendedName>
        <fullName evidence="12">mRNA 3'-end-processing protein YTH1</fullName>
    </recommendedName>
    <alternativeName>
        <fullName evidence="13">mRNA 3'-end-processing protein yth1</fullName>
    </alternativeName>
</protein>
<feature type="domain" description="CCHC-type" evidence="17">
    <location>
        <begin position="256"/>
        <end position="271"/>
    </location>
</feature>
<feature type="region of interest" description="Disordered" evidence="15">
    <location>
        <begin position="191"/>
        <end position="245"/>
    </location>
</feature>
<evidence type="ECO:0000256" key="14">
    <source>
        <dbReference type="PROSITE-ProRule" id="PRU00723"/>
    </source>
</evidence>
<proteinExistence type="inferred from homology"/>
<dbReference type="InterPro" id="IPR000571">
    <property type="entry name" value="Znf_CCCH"/>
</dbReference>
<dbReference type="Gene3D" id="4.10.1000.10">
    <property type="entry name" value="Zinc finger, CCCH-type"/>
    <property type="match status" value="2"/>
</dbReference>
<evidence type="ECO:0000256" key="9">
    <source>
        <dbReference type="ARBA" id="ARBA00023163"/>
    </source>
</evidence>
<feature type="zinc finger region" description="C3H1-type" evidence="14">
    <location>
        <begin position="147"/>
        <end position="169"/>
    </location>
</feature>
<evidence type="ECO:0000256" key="7">
    <source>
        <dbReference type="ARBA" id="ARBA00022833"/>
    </source>
</evidence>
<comment type="subcellular location">
    <subcellularLocation>
        <location evidence="1">Nucleus</location>
    </subcellularLocation>
</comment>
<dbReference type="GO" id="GO:0006397">
    <property type="term" value="P:mRNA processing"/>
    <property type="evidence" value="ECO:0007669"/>
    <property type="project" value="UniProtKB-KW"/>
</dbReference>
<dbReference type="Pfam" id="PF00642">
    <property type="entry name" value="zf-CCCH"/>
    <property type="match status" value="1"/>
</dbReference>
<dbReference type="GO" id="GO:0003677">
    <property type="term" value="F:DNA binding"/>
    <property type="evidence" value="ECO:0007669"/>
    <property type="project" value="InterPro"/>
</dbReference>
<dbReference type="Gene3D" id="4.10.60.10">
    <property type="entry name" value="Zinc finger, CCHC-type"/>
    <property type="match status" value="1"/>
</dbReference>
<feature type="compositionally biased region" description="Polar residues" evidence="15">
    <location>
        <begin position="617"/>
        <end position="629"/>
    </location>
</feature>
<feature type="domain" description="C3H1-type" evidence="16">
    <location>
        <begin position="147"/>
        <end position="169"/>
    </location>
</feature>
<dbReference type="PANTHER" id="PTHR47338:SF29">
    <property type="entry name" value="ZN(2)-C6 FUNGAL-TYPE DOMAIN-CONTAINING PROTEIN"/>
    <property type="match status" value="1"/>
</dbReference>
<dbReference type="EMBL" id="SEOQ01000049">
    <property type="protein sequence ID" value="TFY71483.1"/>
    <property type="molecule type" value="Genomic_DNA"/>
</dbReference>
<dbReference type="AlphaFoldDB" id="A0A4Y9ZCD0"/>
<evidence type="ECO:0000256" key="3">
    <source>
        <dbReference type="ARBA" id="ARBA00022664"/>
    </source>
</evidence>
<keyword evidence="8" id="KW-0805">Transcription regulation</keyword>
<dbReference type="PANTHER" id="PTHR47338">
    <property type="entry name" value="ZN(II)2CYS6 TRANSCRIPTION FACTOR (EUROFUNG)-RELATED"/>
    <property type="match status" value="1"/>
</dbReference>
<dbReference type="InterPro" id="IPR007219">
    <property type="entry name" value="XnlR_reg_dom"/>
</dbReference>
<dbReference type="Proteomes" id="UP000298327">
    <property type="component" value="Unassembled WGS sequence"/>
</dbReference>
<keyword evidence="4 14" id="KW-0479">Metal-binding</keyword>
<feature type="zinc finger region" description="C3H1-type" evidence="14">
    <location>
        <begin position="115"/>
        <end position="143"/>
    </location>
</feature>
<dbReference type="Gene3D" id="2.60.120.460">
    <property type="entry name" value="YjbQ-like"/>
    <property type="match status" value="1"/>
</dbReference>
<keyword evidence="10" id="KW-0539">Nucleus</keyword>
<comment type="caution">
    <text evidence="18">The sequence shown here is derived from an EMBL/GenBank/DDBJ whole genome shotgun (WGS) entry which is preliminary data.</text>
</comment>
<evidence type="ECO:0000259" key="16">
    <source>
        <dbReference type="PROSITE" id="PS50103"/>
    </source>
</evidence>
<dbReference type="NCBIfam" id="TIGR00149">
    <property type="entry name" value="TIGR00149_YjbQ"/>
    <property type="match status" value="1"/>
</dbReference>
<dbReference type="InterPro" id="IPR036855">
    <property type="entry name" value="Znf_CCCH_sf"/>
</dbReference>
<feature type="compositionally biased region" description="Basic and acidic residues" evidence="15">
    <location>
        <begin position="1188"/>
        <end position="1198"/>
    </location>
</feature>
<dbReference type="GO" id="GO:0008270">
    <property type="term" value="F:zinc ion binding"/>
    <property type="evidence" value="ECO:0007669"/>
    <property type="project" value="UniProtKB-KW"/>
</dbReference>
<keyword evidence="5" id="KW-0677">Repeat</keyword>
<evidence type="ECO:0000256" key="2">
    <source>
        <dbReference type="ARBA" id="ARBA00008907"/>
    </source>
</evidence>
<evidence type="ECO:0000256" key="15">
    <source>
        <dbReference type="SAM" id="MobiDB-lite"/>
    </source>
</evidence>
<evidence type="ECO:0000256" key="6">
    <source>
        <dbReference type="ARBA" id="ARBA00022771"/>
    </source>
</evidence>
<keyword evidence="6 14" id="KW-0863">Zinc-finger</keyword>
<evidence type="ECO:0000256" key="1">
    <source>
        <dbReference type="ARBA" id="ARBA00004123"/>
    </source>
</evidence>
<evidence type="ECO:0000256" key="4">
    <source>
        <dbReference type="ARBA" id="ARBA00022723"/>
    </source>
</evidence>
<dbReference type="CDD" id="cd12148">
    <property type="entry name" value="fungal_TF_MHR"/>
    <property type="match status" value="1"/>
</dbReference>
<feature type="domain" description="C3H1-type" evidence="16">
    <location>
        <begin position="171"/>
        <end position="193"/>
    </location>
</feature>
<gene>
    <name evidence="18" type="ORF">EVG20_g1512</name>
</gene>
<feature type="region of interest" description="Disordered" evidence="15">
    <location>
        <begin position="1188"/>
        <end position="1261"/>
    </location>
</feature>
<feature type="domain" description="C3H1-type" evidence="16">
    <location>
        <begin position="39"/>
        <end position="68"/>
    </location>
</feature>
<keyword evidence="9" id="KW-0804">Transcription</keyword>
<dbReference type="SUPFAM" id="SSF57756">
    <property type="entry name" value="Retrovirus zinc finger-like domains"/>
    <property type="match status" value="1"/>
</dbReference>
<feature type="domain" description="C3H1-type" evidence="16">
    <location>
        <begin position="87"/>
        <end position="114"/>
    </location>
</feature>
<feature type="zinc finger region" description="C3H1-type" evidence="14">
    <location>
        <begin position="171"/>
        <end position="193"/>
    </location>
</feature>
<evidence type="ECO:0000256" key="12">
    <source>
        <dbReference type="ARBA" id="ARBA00026226"/>
    </source>
</evidence>
<feature type="compositionally biased region" description="Low complexity" evidence="15">
    <location>
        <begin position="1220"/>
        <end position="1235"/>
    </location>
</feature>
<dbReference type="InterPro" id="IPR050815">
    <property type="entry name" value="TF_fung"/>
</dbReference>
<dbReference type="Pfam" id="PF01894">
    <property type="entry name" value="YjbQ"/>
    <property type="match status" value="1"/>
</dbReference>
<evidence type="ECO:0000313" key="18">
    <source>
        <dbReference type="EMBL" id="TFY71483.1"/>
    </source>
</evidence>
<dbReference type="STRING" id="205917.A0A4Y9ZCD0"/>
<dbReference type="InterPro" id="IPR001602">
    <property type="entry name" value="UPF0047_YjbQ-like"/>
</dbReference>
<feature type="compositionally biased region" description="Gly residues" evidence="15">
    <location>
        <begin position="229"/>
        <end position="245"/>
    </location>
</feature>
<evidence type="ECO:0000313" key="19">
    <source>
        <dbReference type="Proteomes" id="UP000298327"/>
    </source>
</evidence>
<dbReference type="PROSITE" id="PS50158">
    <property type="entry name" value="ZF_CCHC"/>
    <property type="match status" value="1"/>
</dbReference>